<dbReference type="SUPFAM" id="SSF100934">
    <property type="entry name" value="Heat shock protein 70kD (HSP70), C-terminal subdomain"/>
    <property type="match status" value="1"/>
</dbReference>
<evidence type="ECO:0000313" key="6">
    <source>
        <dbReference type="Proteomes" id="UP000447873"/>
    </source>
</evidence>
<sequence>MSLNRMQSGMINHLIRENEEYENEEGIEAERQQAKNQLEDYVNKLRTSVDDPTMSKKMDAGDKAKLYTQIVDVIAWLNGGSELASLETYAQKKQELADVAEPMIGQS</sequence>
<dbReference type="InterPro" id="IPR029048">
    <property type="entry name" value="HSP70_C_sf"/>
</dbReference>
<evidence type="ECO:0000313" key="5">
    <source>
        <dbReference type="EMBL" id="KAE9989217.1"/>
    </source>
</evidence>
<dbReference type="InterPro" id="IPR013126">
    <property type="entry name" value="Hsp_70_fam"/>
</dbReference>
<evidence type="ECO:0000256" key="2">
    <source>
        <dbReference type="ARBA" id="ARBA00022840"/>
    </source>
</evidence>
<evidence type="ECO:0000313" key="7">
    <source>
        <dbReference type="Proteomes" id="UP000490939"/>
    </source>
</evidence>
<dbReference type="EMBL" id="WNWR01000198">
    <property type="protein sequence ID" value="KAE9989217.1"/>
    <property type="molecule type" value="Genomic_DNA"/>
</dbReference>
<name>A0A8H3ZDF0_VENIN</name>
<reference evidence="5 7" key="1">
    <citation type="submission" date="2019-07" db="EMBL/GenBank/DDBJ databases">
        <title>Venturia inaequalis Genome Resource.</title>
        <authorList>
            <person name="Lichtner F.J."/>
        </authorList>
    </citation>
    <scope>NUCLEOTIDE SEQUENCE [LARGE SCALE GENOMIC DNA]</scope>
    <source>
        <strain evidence="4 6">120213</strain>
        <strain evidence="5 7">DMI_063113</strain>
    </source>
</reference>
<dbReference type="Proteomes" id="UP000447873">
    <property type="component" value="Unassembled WGS sequence"/>
</dbReference>
<feature type="coiled-coil region" evidence="3">
    <location>
        <begin position="24"/>
        <end position="51"/>
    </location>
</feature>
<dbReference type="Gene3D" id="1.20.1270.10">
    <property type="match status" value="1"/>
</dbReference>
<dbReference type="GO" id="GO:0005524">
    <property type="term" value="F:ATP binding"/>
    <property type="evidence" value="ECO:0007669"/>
    <property type="project" value="UniProtKB-KW"/>
</dbReference>
<dbReference type="Proteomes" id="UP000490939">
    <property type="component" value="Unassembled WGS sequence"/>
</dbReference>
<comment type="caution">
    <text evidence="5">The sequence shown here is derived from an EMBL/GenBank/DDBJ whole genome shotgun (WGS) entry which is preliminary data.</text>
</comment>
<organism evidence="5 7">
    <name type="scientific">Venturia inaequalis</name>
    <name type="common">Apple scab fungus</name>
    <dbReference type="NCBI Taxonomy" id="5025"/>
    <lineage>
        <taxon>Eukaryota</taxon>
        <taxon>Fungi</taxon>
        <taxon>Dikarya</taxon>
        <taxon>Ascomycota</taxon>
        <taxon>Pezizomycotina</taxon>
        <taxon>Dothideomycetes</taxon>
        <taxon>Pleosporomycetidae</taxon>
        <taxon>Venturiales</taxon>
        <taxon>Venturiaceae</taxon>
        <taxon>Venturia</taxon>
    </lineage>
</organism>
<keyword evidence="3" id="KW-0175">Coiled coil</keyword>
<keyword evidence="7" id="KW-1185">Reference proteome</keyword>
<keyword evidence="2" id="KW-0067">ATP-binding</keyword>
<dbReference type="GO" id="GO:0140662">
    <property type="term" value="F:ATP-dependent protein folding chaperone"/>
    <property type="evidence" value="ECO:0007669"/>
    <property type="project" value="InterPro"/>
</dbReference>
<evidence type="ECO:0000256" key="3">
    <source>
        <dbReference type="SAM" id="Coils"/>
    </source>
</evidence>
<gene>
    <name evidence="5" type="ORF">EG327_002954</name>
    <name evidence="4" type="ORF">EG328_006479</name>
</gene>
<protein>
    <submittedName>
        <fullName evidence="5">Uncharacterized protein</fullName>
    </submittedName>
</protein>
<dbReference type="AlphaFoldDB" id="A0A8H3ZDF0"/>
<dbReference type="EMBL" id="WNWS01000344">
    <property type="protein sequence ID" value="KAE9970095.1"/>
    <property type="molecule type" value="Genomic_DNA"/>
</dbReference>
<evidence type="ECO:0000313" key="4">
    <source>
        <dbReference type="EMBL" id="KAE9970095.1"/>
    </source>
</evidence>
<dbReference type="Pfam" id="PF00012">
    <property type="entry name" value="HSP70"/>
    <property type="match status" value="1"/>
</dbReference>
<dbReference type="OrthoDB" id="3911248at2759"/>
<keyword evidence="1" id="KW-0547">Nucleotide-binding</keyword>
<proteinExistence type="predicted"/>
<evidence type="ECO:0000256" key="1">
    <source>
        <dbReference type="ARBA" id="ARBA00022741"/>
    </source>
</evidence>
<accession>A0A8H3ZDF0</accession>